<accession>A0A378U1D7</accession>
<name>A0A378U1D7_NEIEL</name>
<reference evidence="2 3" key="1">
    <citation type="submission" date="2018-06" db="EMBL/GenBank/DDBJ databases">
        <authorList>
            <consortium name="Pathogen Informatics"/>
            <person name="Doyle S."/>
        </authorList>
    </citation>
    <scope>NUCLEOTIDE SEQUENCE [LARGE SCALE GENOMIC DNA]</scope>
    <source>
        <strain evidence="2 3">NCTC10660</strain>
    </source>
</reference>
<dbReference type="EMBL" id="UGQW01000002">
    <property type="protein sequence ID" value="STZ68142.1"/>
    <property type="molecule type" value="Genomic_DNA"/>
</dbReference>
<feature type="domain" description="Fic/DOC N-terminal" evidence="1">
    <location>
        <begin position="19"/>
        <end position="99"/>
    </location>
</feature>
<dbReference type="InterPro" id="IPR025758">
    <property type="entry name" value="Fic/DOC_N"/>
</dbReference>
<dbReference type="Pfam" id="PF13784">
    <property type="entry name" value="Fic_N"/>
    <property type="match status" value="1"/>
</dbReference>
<gene>
    <name evidence="2" type="ORF">NCTC10660_01648</name>
</gene>
<evidence type="ECO:0000259" key="1">
    <source>
        <dbReference type="Pfam" id="PF13784"/>
    </source>
</evidence>
<dbReference type="InterPro" id="IPR036597">
    <property type="entry name" value="Fido-like_dom_sf"/>
</dbReference>
<evidence type="ECO:0000313" key="2">
    <source>
        <dbReference type="EMBL" id="STZ68142.1"/>
    </source>
</evidence>
<proteinExistence type="predicted"/>
<dbReference type="Proteomes" id="UP000254927">
    <property type="component" value="Unassembled WGS sequence"/>
</dbReference>
<evidence type="ECO:0000313" key="3">
    <source>
        <dbReference type="Proteomes" id="UP000254927"/>
    </source>
</evidence>
<dbReference type="Gene3D" id="1.10.3290.10">
    <property type="entry name" value="Fido-like domain"/>
    <property type="match status" value="1"/>
</dbReference>
<protein>
    <submittedName>
        <fullName evidence="2">Fic family protein</fullName>
    </submittedName>
</protein>
<dbReference type="AlphaFoldDB" id="A0A378U1D7"/>
<sequence length="133" mass="14756">MYSIEQFPPEIDFETVAVLKKLASAHRYLAELKGICRSIPNQGILINTLSLQEAKDSSEIENIITTHDELFRAGISASPSSPAIKEVQNYASALHCGFDLIQEHGMLTNNHILTIQAELERTVSDSANSRERC</sequence>
<organism evidence="2 3">
    <name type="scientific">Neisseria elongata</name>
    <dbReference type="NCBI Taxonomy" id="495"/>
    <lineage>
        <taxon>Bacteria</taxon>
        <taxon>Pseudomonadati</taxon>
        <taxon>Pseudomonadota</taxon>
        <taxon>Betaproteobacteria</taxon>
        <taxon>Neisseriales</taxon>
        <taxon>Neisseriaceae</taxon>
        <taxon>Neisseria</taxon>
    </lineage>
</organism>